<organism evidence="1">
    <name type="scientific">Pantoea phage Survivor</name>
    <dbReference type="NCBI Taxonomy" id="3232176"/>
    <lineage>
        <taxon>Viruses</taxon>
        <taxon>Duplodnaviria</taxon>
        <taxon>Heunggongvirae</taxon>
        <taxon>Uroviricota</taxon>
        <taxon>Caudoviricetes</taxon>
    </lineage>
</organism>
<evidence type="ECO:0000313" key="1">
    <source>
        <dbReference type="EMBL" id="XCN28145.1"/>
    </source>
</evidence>
<reference evidence="1" key="1">
    <citation type="submission" date="2024-06" db="EMBL/GenBank/DDBJ databases">
        <authorList>
            <person name="Gannavaram S."/>
            <person name="Nemani S."/>
            <person name="Datta M."/>
            <person name="Picchiottino A."/>
            <person name="Mereddy A."/>
            <person name="Gannavaram N."/>
            <person name="Honeycutt C."/>
            <person name="Tran D."/>
            <person name="Choi K."/>
            <person name="Srinivasan K."/>
            <person name="Johnson A."/>
        </authorList>
    </citation>
    <scope>NUCLEOTIDE SEQUENCE</scope>
</reference>
<accession>A0AAU8KX14</accession>
<dbReference type="EMBL" id="PP885733">
    <property type="protein sequence ID" value="XCN28145.1"/>
    <property type="molecule type" value="Genomic_DNA"/>
</dbReference>
<sequence length="98" mass="11073">MSKVIGLRSIFPGVGKQPAPPSLVSFLNSRGVNTIEEQDAFANKCFINKGVFRQIMSGEKTNIGDEMILQISFHSGITFESLKTVHDNWLRHQRGRRR</sequence>
<proteinExistence type="predicted"/>
<protein>
    <submittedName>
        <fullName evidence="1">Uncharacterized protein</fullName>
    </submittedName>
</protein>
<name>A0AAU8KX14_9CAUD</name>